<dbReference type="FunCoup" id="F8PPY9">
    <property type="interactions" value="39"/>
</dbReference>
<dbReference type="InterPro" id="IPR053029">
    <property type="entry name" value="RNA_pol_I-specific_init_factor"/>
</dbReference>
<keyword evidence="3" id="KW-1185">Reference proteome</keyword>
<dbReference type="InterPro" id="IPR011990">
    <property type="entry name" value="TPR-like_helical_dom_sf"/>
</dbReference>
<evidence type="ECO:0000313" key="3">
    <source>
        <dbReference type="Proteomes" id="UP000008063"/>
    </source>
</evidence>
<dbReference type="GO" id="GO:0042790">
    <property type="term" value="P:nucleolar large rRNA transcription by RNA polymerase I"/>
    <property type="evidence" value="ECO:0007669"/>
    <property type="project" value="TreeGrafter"/>
</dbReference>
<feature type="compositionally biased region" description="Basic residues" evidence="1">
    <location>
        <begin position="225"/>
        <end position="236"/>
    </location>
</feature>
<name>F8PPY9_SERL3</name>
<dbReference type="OrthoDB" id="2159786at2759"/>
<organism evidence="3">
    <name type="scientific">Serpula lacrymans var. lacrymans (strain S7.3)</name>
    <name type="common">Dry rot fungus</name>
    <dbReference type="NCBI Taxonomy" id="936435"/>
    <lineage>
        <taxon>Eukaryota</taxon>
        <taxon>Fungi</taxon>
        <taxon>Dikarya</taxon>
        <taxon>Basidiomycota</taxon>
        <taxon>Agaricomycotina</taxon>
        <taxon>Agaricomycetes</taxon>
        <taxon>Agaricomycetidae</taxon>
        <taxon>Boletales</taxon>
        <taxon>Coniophorineae</taxon>
        <taxon>Serpulaceae</taxon>
        <taxon>Serpula</taxon>
    </lineage>
</organism>
<dbReference type="PANTHER" id="PTHR28244:SF1">
    <property type="entry name" value="RNA POLYMERASE I-SPECIFIC TRANSCRIPTION INITIATION FACTOR RRN11"/>
    <property type="match status" value="1"/>
</dbReference>
<protein>
    <recommendedName>
        <fullName evidence="4">ER membrane protein complex subunit 2</fullName>
    </recommendedName>
</protein>
<dbReference type="GO" id="GO:0070860">
    <property type="term" value="C:RNA polymerase I core factor complex"/>
    <property type="evidence" value="ECO:0007669"/>
    <property type="project" value="TreeGrafter"/>
</dbReference>
<accession>F8PPY9</accession>
<dbReference type="Pfam" id="PF04090">
    <property type="entry name" value="Rrn11"/>
    <property type="match status" value="1"/>
</dbReference>
<evidence type="ECO:0000313" key="2">
    <source>
        <dbReference type="EMBL" id="EGO02143.1"/>
    </source>
</evidence>
<gene>
    <name evidence="2" type="ORF">SERLA73DRAFT_177941</name>
</gene>
<dbReference type="GO" id="GO:0001164">
    <property type="term" value="F:RNA polymerase I core promoter sequence-specific DNA binding"/>
    <property type="evidence" value="ECO:0007669"/>
    <property type="project" value="InterPro"/>
</dbReference>
<dbReference type="Gene3D" id="1.25.40.10">
    <property type="entry name" value="Tetratricopeptide repeat domain"/>
    <property type="match status" value="1"/>
</dbReference>
<dbReference type="HOGENOM" id="CLU_081658_0_0_1"/>
<evidence type="ECO:0008006" key="4">
    <source>
        <dbReference type="Google" id="ProtNLM"/>
    </source>
</evidence>
<dbReference type="GO" id="GO:0001181">
    <property type="term" value="F:RNA polymerase I general transcription initiation factor activity"/>
    <property type="evidence" value="ECO:0007669"/>
    <property type="project" value="InterPro"/>
</dbReference>
<dbReference type="PANTHER" id="PTHR28244">
    <property type="entry name" value="RNA POLYMERASE I-SPECIFIC TRANSCRIPTION INITIATION FACTOR RRN11"/>
    <property type="match status" value="1"/>
</dbReference>
<reference evidence="3" key="1">
    <citation type="journal article" date="2011" name="Science">
        <title>The plant cell wall-decomposing machinery underlies the functional diversity of forest fungi.</title>
        <authorList>
            <person name="Eastwood D.C."/>
            <person name="Floudas D."/>
            <person name="Binder M."/>
            <person name="Majcherczyk A."/>
            <person name="Schneider P."/>
            <person name="Aerts A."/>
            <person name="Asiegbu F.O."/>
            <person name="Baker S.E."/>
            <person name="Barry K."/>
            <person name="Bendiksby M."/>
            <person name="Blumentritt M."/>
            <person name="Coutinho P.M."/>
            <person name="Cullen D."/>
            <person name="de Vries R.P."/>
            <person name="Gathman A."/>
            <person name="Goodell B."/>
            <person name="Henrissat B."/>
            <person name="Ihrmark K."/>
            <person name="Kauserud H."/>
            <person name="Kohler A."/>
            <person name="LaButti K."/>
            <person name="Lapidus A."/>
            <person name="Lavin J.L."/>
            <person name="Lee Y.-H."/>
            <person name="Lindquist E."/>
            <person name="Lilly W."/>
            <person name="Lucas S."/>
            <person name="Morin E."/>
            <person name="Murat C."/>
            <person name="Oguiza J.A."/>
            <person name="Park J."/>
            <person name="Pisabarro A.G."/>
            <person name="Riley R."/>
            <person name="Rosling A."/>
            <person name="Salamov A."/>
            <person name="Schmidt O."/>
            <person name="Schmutz J."/>
            <person name="Skrede I."/>
            <person name="Stenlid J."/>
            <person name="Wiebenga A."/>
            <person name="Xie X."/>
            <person name="Kuees U."/>
            <person name="Hibbett D.S."/>
            <person name="Hoffmeister D."/>
            <person name="Hoegberg N."/>
            <person name="Martin F."/>
            <person name="Grigoriev I.V."/>
            <person name="Watkinson S.C."/>
        </authorList>
    </citation>
    <scope>NUCLEOTIDE SEQUENCE [LARGE SCALE GENOMIC DNA]</scope>
    <source>
        <strain evidence="3">strain S7.3</strain>
    </source>
</reference>
<dbReference type="STRING" id="936435.F8PPY9"/>
<dbReference type="OMA" id="WNIGLEI"/>
<dbReference type="Proteomes" id="UP000008063">
    <property type="component" value="Unassembled WGS sequence"/>
</dbReference>
<feature type="region of interest" description="Disordered" evidence="1">
    <location>
        <begin position="203"/>
        <end position="236"/>
    </location>
</feature>
<evidence type="ECO:0000256" key="1">
    <source>
        <dbReference type="SAM" id="MobiDB-lite"/>
    </source>
</evidence>
<dbReference type="AlphaFoldDB" id="F8PPY9"/>
<sequence>MTLDHQLFLFTSLGDKKPSTTRKVHIRRLYDILQLSLQRKDLPRAKRAWAILSRCKEVEWKSMWSTSLYLLSDHVDKIESSPPKIDFLRTMMLQYPDERESILKELVLHLILSNRYREALDELELYLPSFPYHDNPVLHVYAGLLSLQLAQSSGEAQADDSHALYSGTLDHAQTYLERARLLDPNNVVANAFLEKIRLISQSSHQHSNGDHGSDEESMGMDGSPRQKRARKYISAS</sequence>
<dbReference type="InterPro" id="IPR007224">
    <property type="entry name" value="TIF_Rrn11"/>
</dbReference>
<dbReference type="InParanoid" id="F8PPY9"/>
<dbReference type="EMBL" id="GL945477">
    <property type="protein sequence ID" value="EGO02143.1"/>
    <property type="molecule type" value="Genomic_DNA"/>
</dbReference>
<dbReference type="GO" id="GO:0017025">
    <property type="term" value="F:TBP-class protein binding"/>
    <property type="evidence" value="ECO:0007669"/>
    <property type="project" value="TreeGrafter"/>
</dbReference>
<dbReference type="eggNOG" id="ENOG502S8YE">
    <property type="taxonomic scope" value="Eukaryota"/>
</dbReference>
<proteinExistence type="predicted"/>